<dbReference type="Pfam" id="PF00571">
    <property type="entry name" value="CBS"/>
    <property type="match status" value="2"/>
</dbReference>
<dbReference type="SMART" id="SM00116">
    <property type="entry name" value="CBS"/>
    <property type="match status" value="2"/>
</dbReference>
<dbReference type="SUPFAM" id="SSF54631">
    <property type="entry name" value="CBS-domain pair"/>
    <property type="match status" value="1"/>
</dbReference>
<dbReference type="Proteomes" id="UP001500449">
    <property type="component" value="Unassembled WGS sequence"/>
</dbReference>
<dbReference type="RefSeq" id="WP_344428056.1">
    <property type="nucleotide sequence ID" value="NZ_BAAAQK010000032.1"/>
</dbReference>
<evidence type="ECO:0000313" key="5">
    <source>
        <dbReference type="EMBL" id="GAA1880587.1"/>
    </source>
</evidence>
<dbReference type="InterPro" id="IPR051462">
    <property type="entry name" value="CBS_domain-containing"/>
</dbReference>
<dbReference type="Gene3D" id="3.10.580.10">
    <property type="entry name" value="CBS-domain"/>
    <property type="match status" value="2"/>
</dbReference>
<evidence type="ECO:0000259" key="4">
    <source>
        <dbReference type="PROSITE" id="PS51371"/>
    </source>
</evidence>
<comment type="caution">
    <text evidence="5">The sequence shown here is derived from an EMBL/GenBank/DDBJ whole genome shotgun (WGS) entry which is preliminary data.</text>
</comment>
<proteinExistence type="predicted"/>
<evidence type="ECO:0000256" key="1">
    <source>
        <dbReference type="ARBA" id="ARBA00022737"/>
    </source>
</evidence>
<dbReference type="InterPro" id="IPR000644">
    <property type="entry name" value="CBS_dom"/>
</dbReference>
<dbReference type="EMBL" id="BAAAQK010000032">
    <property type="protein sequence ID" value="GAA1880587.1"/>
    <property type="molecule type" value="Genomic_DNA"/>
</dbReference>
<protein>
    <recommendedName>
        <fullName evidence="4">CBS domain-containing protein</fullName>
    </recommendedName>
</protein>
<dbReference type="InterPro" id="IPR046342">
    <property type="entry name" value="CBS_dom_sf"/>
</dbReference>
<dbReference type="PANTHER" id="PTHR48108">
    <property type="entry name" value="CBS DOMAIN-CONTAINING PROTEIN CBSX2, CHLOROPLASTIC"/>
    <property type="match status" value="1"/>
</dbReference>
<feature type="region of interest" description="Disordered" evidence="3">
    <location>
        <begin position="1"/>
        <end position="23"/>
    </location>
</feature>
<dbReference type="PROSITE" id="PS51371">
    <property type="entry name" value="CBS"/>
    <property type="match status" value="2"/>
</dbReference>
<feature type="domain" description="CBS" evidence="4">
    <location>
        <begin position="28"/>
        <end position="84"/>
    </location>
</feature>
<organism evidence="5 6">
    <name type="scientific">Pseudonocardia ailaonensis</name>
    <dbReference type="NCBI Taxonomy" id="367279"/>
    <lineage>
        <taxon>Bacteria</taxon>
        <taxon>Bacillati</taxon>
        <taxon>Actinomycetota</taxon>
        <taxon>Actinomycetes</taxon>
        <taxon>Pseudonocardiales</taxon>
        <taxon>Pseudonocardiaceae</taxon>
        <taxon>Pseudonocardia</taxon>
    </lineage>
</organism>
<feature type="domain" description="CBS" evidence="4">
    <location>
        <begin position="94"/>
        <end position="148"/>
    </location>
</feature>
<evidence type="ECO:0000313" key="6">
    <source>
        <dbReference type="Proteomes" id="UP001500449"/>
    </source>
</evidence>
<gene>
    <name evidence="5" type="ORF">GCM10009836_72350</name>
</gene>
<accession>A0ABN2NQJ0</accession>
<evidence type="ECO:0000256" key="3">
    <source>
        <dbReference type="SAM" id="MobiDB-lite"/>
    </source>
</evidence>
<sequence length="148" mass="15232">MIDNGTEAPPRPAPPETLDDHPPVRAVMSRQLVAIDPAAPLRTALRLMTAGAVRHLPVVGDGRCVGVVADVDLLSGMVAGRGPFGSAPLLVRDVMRPVSAVAPSLPLADAARRMEAENTDVLVVVEAGSLLGIVTATDLVHAVATRVG</sequence>
<reference evidence="5 6" key="1">
    <citation type="journal article" date="2019" name="Int. J. Syst. Evol. Microbiol.">
        <title>The Global Catalogue of Microorganisms (GCM) 10K type strain sequencing project: providing services to taxonomists for standard genome sequencing and annotation.</title>
        <authorList>
            <consortium name="The Broad Institute Genomics Platform"/>
            <consortium name="The Broad Institute Genome Sequencing Center for Infectious Disease"/>
            <person name="Wu L."/>
            <person name="Ma J."/>
        </authorList>
    </citation>
    <scope>NUCLEOTIDE SEQUENCE [LARGE SCALE GENOMIC DNA]</scope>
    <source>
        <strain evidence="5 6">JCM 16009</strain>
    </source>
</reference>
<dbReference type="PANTHER" id="PTHR48108:SF34">
    <property type="entry name" value="CBS DOMAIN-CONTAINING PROTEIN YHCV"/>
    <property type="match status" value="1"/>
</dbReference>
<name>A0ABN2NQJ0_9PSEU</name>
<keyword evidence="2" id="KW-0129">CBS domain</keyword>
<keyword evidence="1" id="KW-0677">Repeat</keyword>
<keyword evidence="6" id="KW-1185">Reference proteome</keyword>
<evidence type="ECO:0000256" key="2">
    <source>
        <dbReference type="PROSITE-ProRule" id="PRU00703"/>
    </source>
</evidence>